<dbReference type="InterPro" id="IPR003787">
    <property type="entry name" value="Sulphur_relay_DsrE/F-like"/>
</dbReference>
<accession>A0ABS3EYS0</accession>
<dbReference type="PANTHER" id="PTHR37691:SF1">
    <property type="entry name" value="BLR3518 PROTEIN"/>
    <property type="match status" value="1"/>
</dbReference>
<dbReference type="Gene3D" id="3.40.1260.10">
    <property type="entry name" value="DsrEFH-like"/>
    <property type="match status" value="1"/>
</dbReference>
<gene>
    <name evidence="2" type="ORF">J0X13_12680</name>
</gene>
<dbReference type="PANTHER" id="PTHR37691">
    <property type="entry name" value="BLR3518 PROTEIN"/>
    <property type="match status" value="1"/>
</dbReference>
<evidence type="ECO:0000313" key="3">
    <source>
        <dbReference type="Proteomes" id="UP000664163"/>
    </source>
</evidence>
<dbReference type="Proteomes" id="UP000664163">
    <property type="component" value="Unassembled WGS sequence"/>
</dbReference>
<reference evidence="2 3" key="1">
    <citation type="submission" date="2021-03" db="EMBL/GenBank/DDBJ databases">
        <title>Muricauda sp. CAU 1631 isolated from Incheon.</title>
        <authorList>
            <person name="Kim W."/>
        </authorList>
    </citation>
    <scope>NUCLEOTIDE SEQUENCE [LARGE SCALE GENOMIC DNA]</scope>
    <source>
        <strain evidence="2 3">CAU 1631</strain>
    </source>
</reference>
<dbReference type="RefSeq" id="WP_207071778.1">
    <property type="nucleotide sequence ID" value="NZ_JAFLND010000003.1"/>
</dbReference>
<keyword evidence="1" id="KW-0732">Signal</keyword>
<sequence>MKNLILSLLLLVSGLTLAQSEPIKVVFDVTSSNPDVHRTAAKHLRLMAEAYPDSEFELVVYSGAIKMVDRKSSAAGETLEEVVKRDNVSVVVCAQTMKRHEMEMDDLIPGIRSVPDGIFEIVMLQKKGWGYIKEVN</sequence>
<comment type="caution">
    <text evidence="2">The sequence shown here is derived from an EMBL/GenBank/DDBJ whole genome shotgun (WGS) entry which is preliminary data.</text>
</comment>
<dbReference type="InterPro" id="IPR027396">
    <property type="entry name" value="DsrEFH-like"/>
</dbReference>
<keyword evidence="3" id="KW-1185">Reference proteome</keyword>
<organism evidence="2 3">
    <name type="scientific">[Muricauda] lutisoli</name>
    <dbReference type="NCBI Taxonomy" id="2816035"/>
    <lineage>
        <taxon>Bacteria</taxon>
        <taxon>Pseudomonadati</taxon>
        <taxon>Bacteroidota</taxon>
        <taxon>Flavobacteriia</taxon>
        <taxon>Flavobacteriales</taxon>
        <taxon>Flavobacteriaceae</taxon>
        <taxon>Allomuricauda</taxon>
    </lineage>
</organism>
<evidence type="ECO:0000256" key="1">
    <source>
        <dbReference type="SAM" id="SignalP"/>
    </source>
</evidence>
<name>A0ABS3EYS0_9FLAO</name>
<dbReference type="EMBL" id="JAFLND010000003">
    <property type="protein sequence ID" value="MBO0331411.1"/>
    <property type="molecule type" value="Genomic_DNA"/>
</dbReference>
<feature type="signal peptide" evidence="1">
    <location>
        <begin position="1"/>
        <end position="18"/>
    </location>
</feature>
<feature type="chain" id="PRO_5045167167" evidence="1">
    <location>
        <begin position="19"/>
        <end position="136"/>
    </location>
</feature>
<dbReference type="Pfam" id="PF02635">
    <property type="entry name" value="DsrE"/>
    <property type="match status" value="1"/>
</dbReference>
<evidence type="ECO:0000313" key="2">
    <source>
        <dbReference type="EMBL" id="MBO0331411.1"/>
    </source>
</evidence>
<protein>
    <submittedName>
        <fullName evidence="2">DsrE family protein</fullName>
    </submittedName>
</protein>
<dbReference type="SUPFAM" id="SSF75169">
    <property type="entry name" value="DsrEFH-like"/>
    <property type="match status" value="1"/>
</dbReference>
<proteinExistence type="predicted"/>